<dbReference type="Proteomes" id="UP001231189">
    <property type="component" value="Unassembled WGS sequence"/>
</dbReference>
<accession>A0AAD8RTD5</accession>
<reference evidence="1" key="1">
    <citation type="submission" date="2023-07" db="EMBL/GenBank/DDBJ databases">
        <title>A chromosome-level genome assembly of Lolium multiflorum.</title>
        <authorList>
            <person name="Chen Y."/>
            <person name="Copetti D."/>
            <person name="Kolliker R."/>
            <person name="Studer B."/>
        </authorList>
    </citation>
    <scope>NUCLEOTIDE SEQUENCE</scope>
    <source>
        <strain evidence="1">02402/16</strain>
        <tissue evidence="1">Leaf</tissue>
    </source>
</reference>
<keyword evidence="2" id="KW-1185">Reference proteome</keyword>
<protein>
    <submittedName>
        <fullName evidence="1">Uncharacterized protein</fullName>
    </submittedName>
</protein>
<dbReference type="EMBL" id="JAUUTY010000005">
    <property type="protein sequence ID" value="KAK1631461.1"/>
    <property type="molecule type" value="Genomic_DNA"/>
</dbReference>
<comment type="caution">
    <text evidence="1">The sequence shown here is derived from an EMBL/GenBank/DDBJ whole genome shotgun (WGS) entry which is preliminary data.</text>
</comment>
<dbReference type="AlphaFoldDB" id="A0AAD8RTD5"/>
<proteinExistence type="predicted"/>
<gene>
    <name evidence="1" type="ORF">QYE76_005776</name>
</gene>
<sequence length="147" mass="16550">MSVGSDDSMSSDLTLYYCLNCDTRHGLGSDDTTFVCSANYSSDEESIDNFTGTATWKVAHHQICAILNLVDRDEGERTPRAIRSALSWKRIEFDCQTSKQVSNDADTQPINPVSDIERHMVVHLVAIKVREDIDQGCLDFRKMMQGR</sequence>
<organism evidence="1 2">
    <name type="scientific">Lolium multiflorum</name>
    <name type="common">Italian ryegrass</name>
    <name type="synonym">Lolium perenne subsp. multiflorum</name>
    <dbReference type="NCBI Taxonomy" id="4521"/>
    <lineage>
        <taxon>Eukaryota</taxon>
        <taxon>Viridiplantae</taxon>
        <taxon>Streptophyta</taxon>
        <taxon>Embryophyta</taxon>
        <taxon>Tracheophyta</taxon>
        <taxon>Spermatophyta</taxon>
        <taxon>Magnoliopsida</taxon>
        <taxon>Liliopsida</taxon>
        <taxon>Poales</taxon>
        <taxon>Poaceae</taxon>
        <taxon>BOP clade</taxon>
        <taxon>Pooideae</taxon>
        <taxon>Poodae</taxon>
        <taxon>Poeae</taxon>
        <taxon>Poeae Chloroplast Group 2 (Poeae type)</taxon>
        <taxon>Loliodinae</taxon>
        <taxon>Loliinae</taxon>
        <taxon>Lolium</taxon>
    </lineage>
</organism>
<name>A0AAD8RTD5_LOLMU</name>
<evidence type="ECO:0000313" key="2">
    <source>
        <dbReference type="Proteomes" id="UP001231189"/>
    </source>
</evidence>
<evidence type="ECO:0000313" key="1">
    <source>
        <dbReference type="EMBL" id="KAK1631461.1"/>
    </source>
</evidence>